<dbReference type="AlphaFoldDB" id="A0A5C6D2G0"/>
<proteinExistence type="predicted"/>
<dbReference type="Proteomes" id="UP000319143">
    <property type="component" value="Unassembled WGS sequence"/>
</dbReference>
<comment type="caution">
    <text evidence="1">The sequence shown here is derived from an EMBL/GenBank/DDBJ whole genome shotgun (WGS) entry which is preliminary data.</text>
</comment>
<keyword evidence="2" id="KW-1185">Reference proteome</keyword>
<evidence type="ECO:0000313" key="1">
    <source>
        <dbReference type="EMBL" id="TWU31122.1"/>
    </source>
</evidence>
<protein>
    <submittedName>
        <fullName evidence="1">Uncharacterized protein</fullName>
    </submittedName>
</protein>
<gene>
    <name evidence="1" type="ORF">Poly41_63130</name>
</gene>
<evidence type="ECO:0000313" key="2">
    <source>
        <dbReference type="Proteomes" id="UP000319143"/>
    </source>
</evidence>
<name>A0A5C6D2G0_9BACT</name>
<reference evidence="1 2" key="1">
    <citation type="submission" date="2019-02" db="EMBL/GenBank/DDBJ databases">
        <title>Deep-cultivation of Planctomycetes and their phenomic and genomic characterization uncovers novel biology.</title>
        <authorList>
            <person name="Wiegand S."/>
            <person name="Jogler M."/>
            <person name="Boedeker C."/>
            <person name="Pinto D."/>
            <person name="Vollmers J."/>
            <person name="Rivas-Marin E."/>
            <person name="Kohn T."/>
            <person name="Peeters S.H."/>
            <person name="Heuer A."/>
            <person name="Rast P."/>
            <person name="Oberbeckmann S."/>
            <person name="Bunk B."/>
            <person name="Jeske O."/>
            <person name="Meyerdierks A."/>
            <person name="Storesund J.E."/>
            <person name="Kallscheuer N."/>
            <person name="Luecker S."/>
            <person name="Lage O.M."/>
            <person name="Pohl T."/>
            <person name="Merkel B.J."/>
            <person name="Hornburger P."/>
            <person name="Mueller R.-W."/>
            <person name="Bruemmer F."/>
            <person name="Labrenz M."/>
            <person name="Spormann A.M."/>
            <person name="Op Den Camp H."/>
            <person name="Overmann J."/>
            <person name="Amann R."/>
            <person name="Jetten M.S.M."/>
            <person name="Mascher T."/>
            <person name="Medema M.H."/>
            <person name="Devos D.P."/>
            <person name="Kaster A.-K."/>
            <person name="Ovreas L."/>
            <person name="Rohde M."/>
            <person name="Galperin M.Y."/>
            <person name="Jogler C."/>
        </authorList>
    </citation>
    <scope>NUCLEOTIDE SEQUENCE [LARGE SCALE GENOMIC DNA]</scope>
    <source>
        <strain evidence="1 2">Poly41</strain>
    </source>
</reference>
<dbReference type="EMBL" id="SJPV01000018">
    <property type="protein sequence ID" value="TWU31122.1"/>
    <property type="molecule type" value="Genomic_DNA"/>
</dbReference>
<accession>A0A5C6D2G0</accession>
<organism evidence="1 2">
    <name type="scientific">Novipirellula artificiosorum</name>
    <dbReference type="NCBI Taxonomy" id="2528016"/>
    <lineage>
        <taxon>Bacteria</taxon>
        <taxon>Pseudomonadati</taxon>
        <taxon>Planctomycetota</taxon>
        <taxon>Planctomycetia</taxon>
        <taxon>Pirellulales</taxon>
        <taxon>Pirellulaceae</taxon>
        <taxon>Novipirellula</taxon>
    </lineage>
</organism>
<sequence length="61" mass="7160">MARCEHIPYEHDITGNGQRFNDASGIKQHHRMTRSKEALANRTFVRIVFAGRRFRLRFVGC</sequence>